<evidence type="ECO:0008006" key="4">
    <source>
        <dbReference type="Google" id="ProtNLM"/>
    </source>
</evidence>
<evidence type="ECO:0000256" key="1">
    <source>
        <dbReference type="SAM" id="Phobius"/>
    </source>
</evidence>
<feature type="transmembrane region" description="Helical" evidence="1">
    <location>
        <begin position="103"/>
        <end position="126"/>
    </location>
</feature>
<feature type="transmembrane region" description="Helical" evidence="1">
    <location>
        <begin position="182"/>
        <end position="199"/>
    </location>
</feature>
<gene>
    <name evidence="2" type="ORF">GCM10009547_23260</name>
</gene>
<reference evidence="2 3" key="1">
    <citation type="journal article" date="2019" name="Int. J. Syst. Evol. Microbiol.">
        <title>The Global Catalogue of Microorganisms (GCM) 10K type strain sequencing project: providing services to taxonomists for standard genome sequencing and annotation.</title>
        <authorList>
            <consortium name="The Broad Institute Genomics Platform"/>
            <consortium name="The Broad Institute Genome Sequencing Center for Infectious Disease"/>
            <person name="Wu L."/>
            <person name="Ma J."/>
        </authorList>
    </citation>
    <scope>NUCLEOTIDE SEQUENCE [LARGE SCALE GENOMIC DNA]</scope>
    <source>
        <strain evidence="2 3">JCM 10671</strain>
    </source>
</reference>
<dbReference type="InterPro" id="IPR036259">
    <property type="entry name" value="MFS_trans_sf"/>
</dbReference>
<dbReference type="RefSeq" id="WP_344604845.1">
    <property type="nucleotide sequence ID" value="NZ_BAAAHE010000017.1"/>
</dbReference>
<keyword evidence="1" id="KW-0472">Membrane</keyword>
<comment type="caution">
    <text evidence="2">The sequence shown here is derived from an EMBL/GenBank/DDBJ whole genome shotgun (WGS) entry which is preliminary data.</text>
</comment>
<name>A0ABN1GUN0_9ACTN</name>
<dbReference type="Proteomes" id="UP001500957">
    <property type="component" value="Unassembled WGS sequence"/>
</dbReference>
<keyword evidence="3" id="KW-1185">Reference proteome</keyword>
<evidence type="ECO:0000313" key="2">
    <source>
        <dbReference type="EMBL" id="GAA0620081.1"/>
    </source>
</evidence>
<feature type="transmembrane region" description="Helical" evidence="1">
    <location>
        <begin position="146"/>
        <end position="170"/>
    </location>
</feature>
<keyword evidence="1" id="KW-0812">Transmembrane</keyword>
<protein>
    <recommendedName>
        <fullName evidence="4">DUF4386 family protein</fullName>
    </recommendedName>
</protein>
<keyword evidence="1" id="KW-1133">Transmembrane helix</keyword>
<feature type="transmembrane region" description="Helical" evidence="1">
    <location>
        <begin position="68"/>
        <end position="91"/>
    </location>
</feature>
<dbReference type="EMBL" id="BAAAHE010000017">
    <property type="protein sequence ID" value="GAA0620081.1"/>
    <property type="molecule type" value="Genomic_DNA"/>
</dbReference>
<proteinExistence type="predicted"/>
<dbReference type="SUPFAM" id="SSF103473">
    <property type="entry name" value="MFS general substrate transporter"/>
    <property type="match status" value="1"/>
</dbReference>
<evidence type="ECO:0000313" key="3">
    <source>
        <dbReference type="Proteomes" id="UP001500957"/>
    </source>
</evidence>
<sequence length="229" mass="23848">MTTLAPSATYSPASVLGRSRAWAVTGIAAGLTGALSIFASLTYGAPVYEDDHLANGAATVETLADDRGWLVVFHTATMATVLLLLVFAAGLKRRLEEQAPVGSLLPNVAASGLLLVSVAGLMGSALDTEFLFGLGEDEGFSESNAMFFGHWVGTVPWLWVGAGVTALAVGIAALKHDAAPRWIGWVSLVLGGITTAFGVSPLQYMAGFFAPVWLFVAALGFTLSERSTR</sequence>
<organism evidence="2 3">
    <name type="scientific">Sporichthya brevicatena</name>
    <dbReference type="NCBI Taxonomy" id="171442"/>
    <lineage>
        <taxon>Bacteria</taxon>
        <taxon>Bacillati</taxon>
        <taxon>Actinomycetota</taxon>
        <taxon>Actinomycetes</taxon>
        <taxon>Sporichthyales</taxon>
        <taxon>Sporichthyaceae</taxon>
        <taxon>Sporichthya</taxon>
    </lineage>
</organism>
<accession>A0ABN1GUN0</accession>
<feature type="transmembrane region" description="Helical" evidence="1">
    <location>
        <begin position="21"/>
        <end position="48"/>
    </location>
</feature>
<feature type="transmembrane region" description="Helical" evidence="1">
    <location>
        <begin position="205"/>
        <end position="223"/>
    </location>
</feature>